<dbReference type="Proteomes" id="UP001058124">
    <property type="component" value="Unassembled WGS sequence"/>
</dbReference>
<dbReference type="RefSeq" id="WP_245614599.1">
    <property type="nucleotide sequence ID" value="NZ_BRLH01000007.1"/>
</dbReference>
<evidence type="ECO:0000313" key="1">
    <source>
        <dbReference type="EMBL" id="GKX56685.1"/>
    </source>
</evidence>
<name>A0AAV5N3L3_9GAMM</name>
<keyword evidence="2" id="KW-1185">Reference proteome</keyword>
<organism evidence="1 2">
    <name type="scientific">Leminorella grimontii</name>
    <dbReference type="NCBI Taxonomy" id="82981"/>
    <lineage>
        <taxon>Bacteria</taxon>
        <taxon>Pseudomonadati</taxon>
        <taxon>Pseudomonadota</taxon>
        <taxon>Gammaproteobacteria</taxon>
        <taxon>Enterobacterales</taxon>
        <taxon>Budviciaceae</taxon>
        <taxon>Leminorella</taxon>
    </lineage>
</organism>
<evidence type="ECO:0008006" key="3">
    <source>
        <dbReference type="Google" id="ProtNLM"/>
    </source>
</evidence>
<evidence type="ECO:0000313" key="2">
    <source>
        <dbReference type="Proteomes" id="UP001058124"/>
    </source>
</evidence>
<dbReference type="EMBL" id="BRLH01000007">
    <property type="protein sequence ID" value="GKX56685.1"/>
    <property type="molecule type" value="Genomic_DNA"/>
</dbReference>
<reference evidence="1" key="1">
    <citation type="submission" date="2022-06" db="EMBL/GenBank/DDBJ databases">
        <title>Draft genome sequences of Leminorella grimontii str. JCM5902.</title>
        <authorList>
            <person name="Wakabayashi Y."/>
            <person name="Kojima K."/>
        </authorList>
    </citation>
    <scope>NUCLEOTIDE SEQUENCE</scope>
    <source>
        <strain evidence="1">JCM 5902</strain>
    </source>
</reference>
<comment type="caution">
    <text evidence="1">The sequence shown here is derived from an EMBL/GenBank/DDBJ whole genome shotgun (WGS) entry which is preliminary data.</text>
</comment>
<accession>A0AAV5N3L3</accession>
<dbReference type="InterPro" id="IPR035069">
    <property type="entry name" value="TTHA1013/TTHA0281-like"/>
</dbReference>
<protein>
    <recommendedName>
        <fullName evidence="3">HicB family protein</fullName>
    </recommendedName>
</protein>
<proteinExistence type="predicted"/>
<dbReference type="AlphaFoldDB" id="A0AAV5N3L3"/>
<dbReference type="SUPFAM" id="SSF143100">
    <property type="entry name" value="TTHA1013/TTHA0281-like"/>
    <property type="match status" value="1"/>
</dbReference>
<gene>
    <name evidence="1" type="ORF">SOASR030_27970</name>
</gene>
<sequence length="68" mass="7390">MTYKGYAARIEYSDEGQCLVGHVAGIRDVIGFHADNVVSPRKAFEEAVGDYLAYCAQSFGTRPNGFVA</sequence>